<dbReference type="RefSeq" id="WP_218252897.1">
    <property type="nucleotide sequence ID" value="NZ_JABXWD010000225.1"/>
</dbReference>
<sequence length="87" mass="9526">MQVHIKAVYGGVDLIQPKAGKDFAAFEVMKLYDLEKGEAVRLPLVSDLHSELVPGVNYELVLDVKAAMKGYNLDLRVVDIKGKKLGG</sequence>
<dbReference type="Proteomes" id="UP001196980">
    <property type="component" value="Unassembled WGS sequence"/>
</dbReference>
<organism evidence="1 2">
    <name type="scientific">Candidatus Magnetobacterium casense</name>
    <dbReference type="NCBI Taxonomy" id="1455061"/>
    <lineage>
        <taxon>Bacteria</taxon>
        <taxon>Pseudomonadati</taxon>
        <taxon>Nitrospirota</taxon>
        <taxon>Thermodesulfovibrionia</taxon>
        <taxon>Thermodesulfovibrionales</taxon>
        <taxon>Candidatus Magnetobacteriaceae</taxon>
        <taxon>Candidatus Magnetobacterium</taxon>
    </lineage>
</organism>
<keyword evidence="2" id="KW-1185">Reference proteome</keyword>
<evidence type="ECO:0000313" key="1">
    <source>
        <dbReference type="EMBL" id="MBV6342275.1"/>
    </source>
</evidence>
<proteinExistence type="predicted"/>
<dbReference type="EMBL" id="JABXWD010000225">
    <property type="protein sequence ID" value="MBV6342275.1"/>
    <property type="molecule type" value="Genomic_DNA"/>
</dbReference>
<gene>
    <name evidence="1" type="ORF">HWQ67_11820</name>
</gene>
<protein>
    <submittedName>
        <fullName evidence="1">Uncharacterized protein</fullName>
    </submittedName>
</protein>
<evidence type="ECO:0000313" key="2">
    <source>
        <dbReference type="Proteomes" id="UP001196980"/>
    </source>
</evidence>
<comment type="caution">
    <text evidence="1">The sequence shown here is derived from an EMBL/GenBank/DDBJ whole genome shotgun (WGS) entry which is preliminary data.</text>
</comment>
<accession>A0ABS6S085</accession>
<name>A0ABS6S085_9BACT</name>
<reference evidence="1 2" key="1">
    <citation type="journal article" date="2020" name="J Geophys Res Biogeosci">
        <title>Magnetotaxis as an Adaptation to Enable Bacterial Shuttling of Microbial Sulfur and Sulfur Cycling Across Aquatic Oxic#Anoxic Interfaces.</title>
        <authorList>
            <person name="Li J."/>
            <person name="Liu P."/>
            <person name="Wang J."/>
            <person name="Roberts A.P."/>
            <person name="Pan Y."/>
        </authorList>
    </citation>
    <scope>NUCLEOTIDE SEQUENCE [LARGE SCALE GENOMIC DNA]</scope>
    <source>
        <strain evidence="1 2">MYR-1_YQ</strain>
    </source>
</reference>